<organism evidence="1">
    <name type="scientific">Rousettus bat calicivirus</name>
    <dbReference type="NCBI Taxonomy" id="3141901"/>
    <lineage>
        <taxon>Viruses</taxon>
        <taxon>Riboviria</taxon>
        <taxon>Orthornavirae</taxon>
        <taxon>Pisuviricota</taxon>
        <taxon>Pisoniviricetes</taxon>
        <taxon>Picornavirales</taxon>
        <taxon>Caliciviridae</taxon>
    </lineage>
</organism>
<reference evidence="1" key="2">
    <citation type="submission" date="2024-02" db="EMBL/GenBank/DDBJ databases">
        <authorList>
            <person name="Hu B."/>
        </authorList>
    </citation>
    <scope>NUCLEOTIDE SEQUENCE</scope>
    <source>
        <strain evidence="1">9A/Uganda/UV38/2018</strain>
    </source>
</reference>
<name>A0AAU7E3Q8_9CALI</name>
<dbReference type="Pfam" id="PF05752">
    <property type="entry name" value="Calici_MSP"/>
    <property type="match status" value="1"/>
</dbReference>
<sequence length="196" mass="20537">MGSWATGAMLAAGAASDMLTGVGNLVLNAINYSNQSKLQHRQLDLASKQLALLDATSNPTTIFQNALNMGYDPVSARQLAGSRETRYMGATPLPVLHNDTYLALNGTKVGPQFLAANSAFVNGVPRTTPMRQPLPGFANLNYQGLRQPGSVSSSSSSSSFSPYSTVTSLSSLSQWSSVSGSIASTVPYKALPGKFS</sequence>
<evidence type="ECO:0000313" key="1">
    <source>
        <dbReference type="EMBL" id="XBH24205.1"/>
    </source>
</evidence>
<accession>A0AAU7E3Q8</accession>
<protein>
    <submittedName>
        <fullName evidence="1">ORF2 protein</fullName>
    </submittedName>
</protein>
<dbReference type="InterPro" id="IPR008437">
    <property type="entry name" value="Minor_structural_calicivir"/>
</dbReference>
<proteinExistence type="predicted"/>
<dbReference type="EMBL" id="PP712033">
    <property type="protein sequence ID" value="XBH24205.1"/>
    <property type="molecule type" value="Genomic_RNA"/>
</dbReference>
<reference evidence="1" key="1">
    <citation type="journal article" date="2024" name="Microbiome">
        <title>Substantial viral diversity in bats and rodents from East Africa: insights into evolution, recombination, and cocirculation.</title>
        <authorList>
            <person name="Wang D."/>
            <person name="Yang X."/>
            <person name="Ren Z."/>
            <person name="Hu B."/>
            <person name="Zhao H."/>
            <person name="Yang K."/>
            <person name="Shi P."/>
            <person name="Zhang Z."/>
            <person name="Feng Q."/>
            <person name="Nawenja C.V."/>
            <person name="Obanda V."/>
            <person name="Robert K."/>
            <person name="Nalikka B."/>
            <person name="Waruhiu C.N."/>
            <person name="Ochola G.O."/>
            <person name="Onyuok S.O."/>
            <person name="Ochieng H."/>
            <person name="Li B."/>
            <person name="Zhu Y."/>
            <person name="Si H."/>
            <person name="Yin J."/>
            <person name="Kristiansen K."/>
            <person name="Jin X."/>
            <person name="Xu X."/>
            <person name="Xiao M."/>
            <person name="Agwanda B."/>
            <person name="Ommeh S."/>
            <person name="Li J."/>
            <person name="Shi Z.L."/>
        </authorList>
    </citation>
    <scope>NUCLEOTIDE SEQUENCE</scope>
    <source>
        <strain evidence="1">9A/Uganda/UV38/2018</strain>
    </source>
</reference>